<feature type="region of interest" description="Disordered" evidence="1">
    <location>
        <begin position="92"/>
        <end position="162"/>
    </location>
</feature>
<dbReference type="SUPFAM" id="SSF53649">
    <property type="entry name" value="Alkaline phosphatase-like"/>
    <property type="match status" value="1"/>
</dbReference>
<dbReference type="EMBL" id="JAPNUD010000023">
    <property type="protein sequence ID" value="MDA0641324.1"/>
    <property type="molecule type" value="Genomic_DNA"/>
</dbReference>
<feature type="region of interest" description="Disordered" evidence="1">
    <location>
        <begin position="788"/>
        <end position="810"/>
    </location>
</feature>
<feature type="compositionally biased region" description="Pro residues" evidence="1">
    <location>
        <begin position="138"/>
        <end position="150"/>
    </location>
</feature>
<keyword evidence="2" id="KW-1133">Transmembrane helix</keyword>
<feature type="transmembrane region" description="Helical" evidence="2">
    <location>
        <begin position="698"/>
        <end position="718"/>
    </location>
</feature>
<feature type="transmembrane region" description="Helical" evidence="2">
    <location>
        <begin position="386"/>
        <end position="405"/>
    </location>
</feature>
<keyword evidence="3" id="KW-0732">Signal</keyword>
<keyword evidence="5" id="KW-1185">Reference proteome</keyword>
<feature type="transmembrane region" description="Helical" evidence="2">
    <location>
        <begin position="761"/>
        <end position="780"/>
    </location>
</feature>
<evidence type="ECO:0000313" key="5">
    <source>
        <dbReference type="Proteomes" id="UP001212498"/>
    </source>
</evidence>
<feature type="compositionally biased region" description="Low complexity" evidence="1">
    <location>
        <begin position="412"/>
        <end position="439"/>
    </location>
</feature>
<sequence length="810" mass="81895">MPHRFRSLLRLVVVGLLTVMGVAVPASAAVQGRVAVVGVPGLEWSDIDQTRTPNLWKLAGQGGTASLSTRAVPPPGRGITCAVAGWLTVSAGQRAGTPGEGCPETPAPQRADDQGSPEDPGTATPESPAPTDTSQGPTPRPTGTPAPAPTGDPGAPGHPVTVPGWAELVAHQAGTGYDARLGTLAQTVIDGGGKVAAVGPGAALAAADETGRVETYADAPARLGDLSSYALIVMDVPDLATAWAAQPRDEYGVPTGMPQDVRQEAAAAADRRVGEFLAVLPKDTTVLVAGISDVSPGAHLHVAMATGGRYPAGHLTATSTRQDALVAIQDLTATAIHLTGLEPPRQVVGRPWQPGGATGPATQETVAELADADLASQVLREVRGPFFAVFVAVQLLFYAFAALALRRRRSAAPPDARPAGAGDTAVSPGTSTGPTSSEAGGAGGIDVAGASRLLVTVQVVSVMSGGIAVATFLAQLVPWWSLPAPMAALIVTIVAMAGLITGVAFAGPWRAHVLGPLTVVALVTSVAMLADVMTGSHLQVNAVSGYEPVTGGRFYGFSNIAFAIYATGTVLGLAGIAQWLRGKGAPRAAVMTVCVLYGGLAVFADGSPAWGADFGGVPAFVAGLSVFLILLSGGRVSFVKLLVVGLVGAVLIGAISVADWARPAGQRTHLGTFVQQVIDGQAWTVVGRKFGAMVGVTVGNWSLTLLSLVALAFLFLVLARPSRWGASALGQAYAHAPALRAGLIGALTCAFIGFLMNDSGIAIPAMALTVAVPLTLASCVRALQLATPTTAGPPSAPAAATERPDSARRS</sequence>
<feature type="transmembrane region" description="Helical" evidence="2">
    <location>
        <begin position="486"/>
        <end position="506"/>
    </location>
</feature>
<protein>
    <submittedName>
        <fullName evidence="4">Uncharacterized protein</fullName>
    </submittedName>
</protein>
<feature type="transmembrane region" description="Helical" evidence="2">
    <location>
        <begin position="513"/>
        <end position="534"/>
    </location>
</feature>
<proteinExistence type="predicted"/>
<evidence type="ECO:0000256" key="1">
    <source>
        <dbReference type="SAM" id="MobiDB-lite"/>
    </source>
</evidence>
<feature type="chain" id="PRO_5047294702" evidence="3">
    <location>
        <begin position="29"/>
        <end position="810"/>
    </location>
</feature>
<feature type="transmembrane region" description="Helical" evidence="2">
    <location>
        <begin position="638"/>
        <end position="658"/>
    </location>
</feature>
<feature type="transmembrane region" description="Helical" evidence="2">
    <location>
        <begin position="554"/>
        <end position="576"/>
    </location>
</feature>
<dbReference type="RefSeq" id="WP_271276261.1">
    <property type="nucleotide sequence ID" value="NZ_BAABFD010000012.1"/>
</dbReference>
<dbReference type="Gene3D" id="3.40.720.10">
    <property type="entry name" value="Alkaline Phosphatase, subunit A"/>
    <property type="match status" value="1"/>
</dbReference>
<dbReference type="InterPro" id="IPR017850">
    <property type="entry name" value="Alkaline_phosphatase_core_sf"/>
</dbReference>
<name>A0ABT4SVX9_9ACTN</name>
<evidence type="ECO:0000313" key="4">
    <source>
        <dbReference type="EMBL" id="MDA0641324.1"/>
    </source>
</evidence>
<reference evidence="4 5" key="1">
    <citation type="submission" date="2022-11" db="EMBL/GenBank/DDBJ databases">
        <title>Nonomuraea corallina sp. nov., a new species of the genus Nonomuraea isolated from sea side sediment in Thai sea.</title>
        <authorList>
            <person name="Ngamcharungchit C."/>
            <person name="Matsumoto A."/>
            <person name="Suriyachadkun C."/>
            <person name="Panbangred W."/>
            <person name="Inahashi Y."/>
            <person name="Intra B."/>
        </authorList>
    </citation>
    <scope>NUCLEOTIDE SEQUENCE [LARGE SCALE GENOMIC DNA]</scope>
    <source>
        <strain evidence="4 5">DSM 43553</strain>
    </source>
</reference>
<keyword evidence="2" id="KW-0472">Membrane</keyword>
<feature type="region of interest" description="Disordered" evidence="1">
    <location>
        <begin position="412"/>
        <end position="441"/>
    </location>
</feature>
<accession>A0ABT4SVX9</accession>
<feature type="transmembrane region" description="Helical" evidence="2">
    <location>
        <begin position="588"/>
        <end position="604"/>
    </location>
</feature>
<evidence type="ECO:0000256" key="2">
    <source>
        <dbReference type="SAM" id="Phobius"/>
    </source>
</evidence>
<evidence type="ECO:0000256" key="3">
    <source>
        <dbReference type="SAM" id="SignalP"/>
    </source>
</evidence>
<dbReference type="Proteomes" id="UP001212498">
    <property type="component" value="Unassembled WGS sequence"/>
</dbReference>
<feature type="transmembrane region" description="Helical" evidence="2">
    <location>
        <begin position="453"/>
        <end position="474"/>
    </location>
</feature>
<feature type="transmembrane region" description="Helical" evidence="2">
    <location>
        <begin position="738"/>
        <end position="755"/>
    </location>
</feature>
<gene>
    <name evidence="4" type="ORF">OUY24_11905</name>
</gene>
<comment type="caution">
    <text evidence="4">The sequence shown here is derived from an EMBL/GenBank/DDBJ whole genome shotgun (WGS) entry which is preliminary data.</text>
</comment>
<organism evidence="4 5">
    <name type="scientific">Nonomuraea ferruginea</name>
    <dbReference type="NCBI Taxonomy" id="46174"/>
    <lineage>
        <taxon>Bacteria</taxon>
        <taxon>Bacillati</taxon>
        <taxon>Actinomycetota</taxon>
        <taxon>Actinomycetes</taxon>
        <taxon>Streptosporangiales</taxon>
        <taxon>Streptosporangiaceae</taxon>
        <taxon>Nonomuraea</taxon>
    </lineage>
</organism>
<feature type="signal peptide" evidence="3">
    <location>
        <begin position="1"/>
        <end position="28"/>
    </location>
</feature>
<feature type="transmembrane region" description="Helical" evidence="2">
    <location>
        <begin position="610"/>
        <end position="631"/>
    </location>
</feature>
<keyword evidence="2" id="KW-0812">Transmembrane</keyword>
<feature type="compositionally biased region" description="Low complexity" evidence="1">
    <location>
        <begin position="788"/>
        <end position="801"/>
    </location>
</feature>